<dbReference type="Pfam" id="PF23593">
    <property type="entry name" value="HEAT_ATR"/>
    <property type="match status" value="1"/>
</dbReference>
<dbReference type="InterPro" id="IPR050517">
    <property type="entry name" value="DDR_Repair_Kinase"/>
</dbReference>
<feature type="region of interest" description="Disordered" evidence="20">
    <location>
        <begin position="1"/>
        <end position="28"/>
    </location>
</feature>
<dbReference type="Pfam" id="PF08064">
    <property type="entry name" value="UME"/>
    <property type="match status" value="1"/>
</dbReference>
<dbReference type="PROSITE" id="PS51190">
    <property type="entry name" value="FATC"/>
    <property type="match status" value="1"/>
</dbReference>
<comment type="function">
    <text evidence="16">Serine/threonine protein kinase which activates checkpoint signaling upon genotoxic stresses such as ionizing radiation (IR), ultraviolet light (UV), or DNA replication stalling, thereby acting as a DNA damage sensor. Recognizes the substrate consensus sequence [ST]-Q. Phosphorylates histone H2A to form H2AS128ph (gamma-H2A) at sites of DNA damage, involved in the regulation of DNA damage response mechanism. Required for the control of telomere length and genome stability.</text>
</comment>
<dbReference type="InterPro" id="IPR056802">
    <property type="entry name" value="ATR-like_M-HEAT"/>
</dbReference>
<evidence type="ECO:0000256" key="15">
    <source>
        <dbReference type="ARBA" id="ARBA00023254"/>
    </source>
</evidence>
<evidence type="ECO:0000256" key="1">
    <source>
        <dbReference type="ARBA" id="ARBA00004123"/>
    </source>
</evidence>
<evidence type="ECO:0000256" key="13">
    <source>
        <dbReference type="ARBA" id="ARBA00023204"/>
    </source>
</evidence>
<evidence type="ECO:0000256" key="19">
    <source>
        <dbReference type="ARBA" id="ARBA00033001"/>
    </source>
</evidence>
<evidence type="ECO:0000259" key="23">
    <source>
        <dbReference type="PROSITE" id="PS51190"/>
    </source>
</evidence>
<dbReference type="SMART" id="SM00146">
    <property type="entry name" value="PI3Kc"/>
    <property type="match status" value="1"/>
</dbReference>
<feature type="domain" description="FATC" evidence="23">
    <location>
        <begin position="2420"/>
        <end position="2452"/>
    </location>
</feature>
<keyword evidence="13" id="KW-0234">DNA repair</keyword>
<dbReference type="Gene3D" id="3.30.1010.10">
    <property type="entry name" value="Phosphatidylinositol 3-kinase Catalytic Subunit, Chain A, domain 4"/>
    <property type="match status" value="1"/>
</dbReference>
<evidence type="ECO:0000259" key="21">
    <source>
        <dbReference type="PROSITE" id="PS50290"/>
    </source>
</evidence>
<evidence type="ECO:0000313" key="24">
    <source>
        <dbReference type="EMBL" id="RDW62331.1"/>
    </source>
</evidence>
<dbReference type="FunFam" id="1.10.1070.11:FF:000031">
    <property type="entry name" value="Phosphatidyl inositol 3-kinase"/>
    <property type="match status" value="1"/>
</dbReference>
<keyword evidence="8" id="KW-0547">Nucleotide-binding</keyword>
<dbReference type="STRING" id="1849047.A0A3D8QKS9"/>
<keyword evidence="10" id="KW-0418">Kinase</keyword>
<keyword evidence="7" id="KW-0808">Transferase</keyword>
<dbReference type="SUPFAM" id="SSF48371">
    <property type="entry name" value="ARM repeat"/>
    <property type="match status" value="1"/>
</dbReference>
<keyword evidence="11" id="KW-0067">ATP-binding</keyword>
<comment type="caution">
    <text evidence="24">The sequence shown here is derived from an EMBL/GenBank/DDBJ whole genome shotgun (WGS) entry which is preliminary data.</text>
</comment>
<dbReference type="PROSITE" id="PS51189">
    <property type="entry name" value="FAT"/>
    <property type="match status" value="1"/>
</dbReference>
<dbReference type="Pfam" id="PF02259">
    <property type="entry name" value="FAT"/>
    <property type="match status" value="1"/>
</dbReference>
<evidence type="ECO:0000256" key="17">
    <source>
        <dbReference type="ARBA" id="ARBA00029679"/>
    </source>
</evidence>
<dbReference type="Pfam" id="PF00454">
    <property type="entry name" value="PI3_PI4_kinase"/>
    <property type="match status" value="1"/>
</dbReference>
<dbReference type="CDD" id="cd00892">
    <property type="entry name" value="PIKKc_ATR"/>
    <property type="match status" value="1"/>
</dbReference>
<evidence type="ECO:0000256" key="9">
    <source>
        <dbReference type="ARBA" id="ARBA00022763"/>
    </source>
</evidence>
<evidence type="ECO:0000256" key="2">
    <source>
        <dbReference type="ARBA" id="ARBA00010769"/>
    </source>
</evidence>
<gene>
    <name evidence="24" type="ORF">BP6252_11764</name>
</gene>
<reference evidence="24 25" key="1">
    <citation type="journal article" date="2018" name="IMA Fungus">
        <title>IMA Genome-F 9: Draft genome sequence of Annulohypoxylon stygium, Aspergillus mulundensis, Berkeleyomyces basicola (syn. Thielaviopsis basicola), Ceratocystis smalleyi, two Cercospora beticola strains, Coleophoma cylindrospora, Fusarium fracticaudum, Phialophora cf. hyalina, and Morchella septimelata.</title>
        <authorList>
            <person name="Wingfield B.D."/>
            <person name="Bills G.F."/>
            <person name="Dong Y."/>
            <person name="Huang W."/>
            <person name="Nel W.J."/>
            <person name="Swalarsk-Parry B.S."/>
            <person name="Vaghefi N."/>
            <person name="Wilken P.M."/>
            <person name="An Z."/>
            <person name="de Beer Z.W."/>
            <person name="De Vos L."/>
            <person name="Chen L."/>
            <person name="Duong T.A."/>
            <person name="Gao Y."/>
            <person name="Hammerbacher A."/>
            <person name="Kikkert J.R."/>
            <person name="Li Y."/>
            <person name="Li H."/>
            <person name="Li K."/>
            <person name="Li Q."/>
            <person name="Liu X."/>
            <person name="Ma X."/>
            <person name="Naidoo K."/>
            <person name="Pethybridge S.J."/>
            <person name="Sun J."/>
            <person name="Steenkamp E.T."/>
            <person name="van der Nest M.A."/>
            <person name="van Wyk S."/>
            <person name="Wingfield M.J."/>
            <person name="Xiong C."/>
            <person name="Yue Q."/>
            <person name="Zhang X."/>
        </authorList>
    </citation>
    <scope>NUCLEOTIDE SEQUENCE [LARGE SCALE GENOMIC DNA]</scope>
    <source>
        <strain evidence="24 25">BP6252</strain>
    </source>
</reference>
<dbReference type="SMART" id="SM00802">
    <property type="entry name" value="UME"/>
    <property type="match status" value="1"/>
</dbReference>
<dbReference type="Pfam" id="PF25385">
    <property type="entry name" value="HEAT_MEC1_N"/>
    <property type="match status" value="1"/>
</dbReference>
<dbReference type="GO" id="GO:0000723">
    <property type="term" value="P:telomere maintenance"/>
    <property type="evidence" value="ECO:0007669"/>
    <property type="project" value="TreeGrafter"/>
</dbReference>
<comment type="subcellular location">
    <subcellularLocation>
        <location evidence="1">Nucleus</location>
    </subcellularLocation>
</comment>
<keyword evidence="9" id="KW-0227">DNA damage</keyword>
<keyword evidence="6" id="KW-0723">Serine/threonine-protein kinase</keyword>
<dbReference type="FunFam" id="3.30.1010.10:FF:000017">
    <property type="entry name" value="Inositol kinase kinase (UvsB)"/>
    <property type="match status" value="1"/>
</dbReference>
<dbReference type="InterPro" id="IPR014009">
    <property type="entry name" value="PIK_FAT"/>
</dbReference>
<keyword evidence="25" id="KW-1185">Reference proteome</keyword>
<comment type="similarity">
    <text evidence="2">Belongs to the PI3/PI4-kinase family. ATM subfamily.</text>
</comment>
<evidence type="ECO:0000256" key="3">
    <source>
        <dbReference type="ARBA" id="ARBA00011370"/>
    </source>
</evidence>
<dbReference type="Gene3D" id="1.10.1070.11">
    <property type="entry name" value="Phosphatidylinositol 3-/4-kinase, catalytic domain"/>
    <property type="match status" value="1"/>
</dbReference>
<evidence type="ECO:0000313" key="25">
    <source>
        <dbReference type="Proteomes" id="UP000256645"/>
    </source>
</evidence>
<evidence type="ECO:0000256" key="20">
    <source>
        <dbReference type="SAM" id="MobiDB-lite"/>
    </source>
</evidence>
<evidence type="ECO:0000256" key="4">
    <source>
        <dbReference type="ARBA" id="ARBA00012513"/>
    </source>
</evidence>
<proteinExistence type="inferred from homology"/>
<dbReference type="InterPro" id="IPR003152">
    <property type="entry name" value="FATC_dom"/>
</dbReference>
<dbReference type="Pfam" id="PF25030">
    <property type="entry name" value="M-HEAT_ATR"/>
    <property type="match status" value="1"/>
</dbReference>
<keyword evidence="12" id="KW-0156">Chromatin regulator</keyword>
<dbReference type="EMBL" id="PDLM01000014">
    <property type="protein sequence ID" value="RDW62331.1"/>
    <property type="molecule type" value="Genomic_DNA"/>
</dbReference>
<comment type="subunit">
    <text evidence="3">Associates with DNA double-strand breaks.</text>
</comment>
<dbReference type="Pfam" id="PF02260">
    <property type="entry name" value="FATC"/>
    <property type="match status" value="1"/>
</dbReference>
<dbReference type="GO" id="GO:0005634">
    <property type="term" value="C:nucleus"/>
    <property type="evidence" value="ECO:0007669"/>
    <property type="project" value="UniProtKB-SubCell"/>
</dbReference>
<dbReference type="InterPro" id="IPR012993">
    <property type="entry name" value="UME"/>
</dbReference>
<evidence type="ECO:0000256" key="16">
    <source>
        <dbReference type="ARBA" id="ARBA00025079"/>
    </source>
</evidence>
<dbReference type="PROSITE" id="PS50290">
    <property type="entry name" value="PI3_4_KINASE_3"/>
    <property type="match status" value="1"/>
</dbReference>
<keyword evidence="15" id="KW-0469">Meiosis</keyword>
<dbReference type="OrthoDB" id="381190at2759"/>
<dbReference type="InterPro" id="IPR036940">
    <property type="entry name" value="PI3/4_kinase_cat_sf"/>
</dbReference>
<sequence>MSPTSRPTGPKQRSHDGENGEAPELPPSTLAAALINNISNNKPTRKTERDDLQRLMLEVSSLGVDADRLEGDAKLEHQHKLIYVFARAVLERLTKDDPFMNVPQLVLQACEALDVFMSTIKETPEVLNYTLAPDSSIQSRGQEPLWIWLFPRILALLCRKQCEVLMEKIKDFFYVAFQVVSRSPKLWVLHTQFYSYLKECASSTLLFLQSPNIISRPRSLELLLPPEETFPEVFMQENDDEPFHCRYILHEATASLWHAANLLSVLSEIMIATTASATTAPSFQDYLAWMIDEFFKVHEIQNRWRDILDSDPKVRMSLVVSFCSMHSLLSSLRTSLSGPIVRKSYLILTVLCADLLEDPTDLNEKSVKVAFCSCLLTLLSASRKDDSVSRNVVLHLLPCIQSIQSDEERLAELGKDFKKTINIFCQFISRSTELGSTLPIESFENDELNTDFQLLDLAVAANKESGEGPPSKRRKLVSNSGILDELITKLYSTLASQSVNDLVGLHQIAEACFTSLDDDARCTSLVYLGQIACASSETMEVVRNHETQIITTSCSICDTPTAILSAKSQISPVNREAIAILTNIVKSPVFLEARRPRVLAMLALRKFAVHFDDPEFLDLEISPLGQWCLQSLQSSIRELRISAGRTLPFFLRKVVDNDVSRRNAVNAFAILKSLSDQDTPHLQETCILAWGQLGRISKDEELNVVLLKLVEYLGHVNPITSGAAYNEILSLAKSSDTTTERLFSPFWASIAIIPVKDLLIRPNSSQLMADLLETTVPDFLVLTQAWTLPYLVLTKNLGVIKRIAQARKEETWQICFDTNNHTRILALLLIQNVTDIEGFILSLLRSVSSKYKDLSLADLLRTEPALTALHLLKAAGTADDSKKSRIRVALQLLASNAPLLSPGGHQNKKNTLGLFLEYHILGIVARFSEIINDAREDYPLSEKISCVKAMDEMIRLGKSYTRAARPQICACLQSAMVQKDLHSSSFCAWQTMLMNLNDEDVELMLESTFSTMIQKWDMFDIPTKVRAQETLQYLLKSRKKAVLHMIDSLPSLSGIPPLASIEEQIQSLRDPSDPTRVFSTFSLRVGHENSGVVFQALIELKAYLRQQQSFLQASAISEQPNAVIGQLVRAVLDSCVRFNESHNELAQISAECLGLIGCLDSNRVESIREQREMVVVSNFQDSGETTDFVLFLLEEVMVKAFLSATDTSLQGFLSFVMQDLLEKCDFRDICAQFLRNGGQEGSDSEIYQKWLALPPAVQQTLTPFLTSKYSVAVMKNADIKYPIFNPKNSRSDKMYNTWLKAFVLDLLQKPLNPNTDIIFPPLRRAIRIKDLSVASFLLPYVFLHVVVEGTDTQRQEIGRELLGVLEYQGPTDSNIKKEEIKLCSEAVFRVLDYLSRWIQEKHTALNRSRGQVTPTEDINRVSGVLEMIPAEIISRRAVECKSYARALFHWEQYIRVVRASPEKADQNSMLLERLQDIYTQIDEPDGIEGISAHLHVLNIDQQILGHRKSGRWTAAQSWYEIKLAEEPENVDVQVNLLECLKATGQYDVLLNYVEGMHTDSHSVAKLLPFATEASWSTARWQTLEKYTSMASIATRDDFNVCVGNALLALHKRDSSSFVATVKTLRERIACSLSPSATSSLSSCHDNMLKLHVLTELEMIAGTDHSDRSHVLASLDRRLEVIGAYLDDKQYLLGIRRAAMQLSSLEFTTGDIASAWLTSARLARKGNAIHQSFNAVLHASQLGDDSATIEHARLLWKEGHSRKAIQSLQGAIDNNAFISHNRNVNMTSFTGVDETEQQNLLTARAHLLLAKWLDSAGQTHSLALRAQYQLAAQTHSSWEKGHYYLGRHYNKLLQSEKAMAPELQSQTYLSGETAKLVIENYLRALIYGTKYIYQTLPRILTLWLDLAAQVNQPIDPKYGTSKEFVAKITNGRKEQLASIHSRFSKYVFKMPAYMFYTALPQILSRINHPNTEVFKYLQAMVVKVVQAFPQHALWGLLAVATSMQSDRQIRGAVIIQSIRGKKAEQPGHDMRTLLKMGEQLTNQLLLVCNAGDFQGNKTAFAHITKDLGFNPKSCLPSPLAVPVEKVLTATLPTLTDNIKTHKAFSRDIVTITSFLDEVIVLSSLQKPRKLTARGSDGKKYGLMCKPKDDLRKDQRLMEFNGMINRALKRDAESSRRQLYIKTYAVTPLNEECGIIEWVDGLKTLRDILLSLYRPLGIAPNYREIEVYCEEAIKSESKLPLFSEKVLGNFPPVFHRWFVQQFPEPPAWFAARLRYTRSCAVMSMVGTILGLGDRHGENILFEEGNGGTFHVDFNCLFDKGLTFVKPERVPFRLTHNMVDAMGIYGYEGPFRKSSELTLKLLRQNEETLMTILEAFIYDPTLDLLAKKSEKKRKDGFVVATTAQGVLDTIQRKVRGLLTGESVPLGVEGQADELIKQATNLEFLAGMYIGWCSFF</sequence>
<dbReference type="EC" id="2.7.11.1" evidence="4"/>
<organism evidence="24 25">
    <name type="scientific">Coleophoma cylindrospora</name>
    <dbReference type="NCBI Taxonomy" id="1849047"/>
    <lineage>
        <taxon>Eukaryota</taxon>
        <taxon>Fungi</taxon>
        <taxon>Dikarya</taxon>
        <taxon>Ascomycota</taxon>
        <taxon>Pezizomycotina</taxon>
        <taxon>Leotiomycetes</taxon>
        <taxon>Helotiales</taxon>
        <taxon>Dermateaceae</taxon>
        <taxon>Coleophoma</taxon>
    </lineage>
</organism>
<evidence type="ECO:0000256" key="8">
    <source>
        <dbReference type="ARBA" id="ARBA00022741"/>
    </source>
</evidence>
<dbReference type="InterPro" id="IPR016024">
    <property type="entry name" value="ARM-type_fold"/>
</dbReference>
<feature type="domain" description="PI3K/PI4K catalytic" evidence="21">
    <location>
        <begin position="2113"/>
        <end position="2419"/>
    </location>
</feature>
<dbReference type="InterPro" id="IPR000403">
    <property type="entry name" value="PI3/4_kinase_cat_dom"/>
</dbReference>
<dbReference type="InterPro" id="IPR058681">
    <property type="entry name" value="HEAT_MEC1_N"/>
</dbReference>
<evidence type="ECO:0000256" key="12">
    <source>
        <dbReference type="ARBA" id="ARBA00022853"/>
    </source>
</evidence>
<dbReference type="Proteomes" id="UP000256645">
    <property type="component" value="Unassembled WGS sequence"/>
</dbReference>
<evidence type="ECO:0000256" key="6">
    <source>
        <dbReference type="ARBA" id="ARBA00022527"/>
    </source>
</evidence>
<accession>A0A3D8QKS9</accession>
<evidence type="ECO:0000256" key="10">
    <source>
        <dbReference type="ARBA" id="ARBA00022777"/>
    </source>
</evidence>
<evidence type="ECO:0000256" key="5">
    <source>
        <dbReference type="ARBA" id="ARBA00021345"/>
    </source>
</evidence>
<protein>
    <recommendedName>
        <fullName evidence="5">Serine/threonine-protein kinase MEC1</fullName>
        <ecNumber evidence="4">2.7.11.1</ecNumber>
    </recommendedName>
    <alternativeName>
        <fullName evidence="19">ATR homolog</fullName>
    </alternativeName>
    <alternativeName>
        <fullName evidence="18">DNA-damage checkpoint kinase MEC1</fullName>
    </alternativeName>
    <alternativeName>
        <fullName evidence="17">Mitosis entry checkpoint protein 1</fullName>
    </alternativeName>
</protein>
<dbReference type="PANTHER" id="PTHR11139:SF125">
    <property type="entry name" value="SERINE_THREONINE-PROTEIN KINASE MEC1"/>
    <property type="match status" value="1"/>
</dbReference>
<evidence type="ECO:0000256" key="18">
    <source>
        <dbReference type="ARBA" id="ARBA00030459"/>
    </source>
</evidence>
<dbReference type="SMART" id="SM01343">
    <property type="entry name" value="FATC"/>
    <property type="match status" value="1"/>
</dbReference>
<evidence type="ECO:0000259" key="22">
    <source>
        <dbReference type="PROSITE" id="PS51189"/>
    </source>
</evidence>
<dbReference type="InterPro" id="IPR057564">
    <property type="entry name" value="HEAT_ATR"/>
</dbReference>
<name>A0A3D8QKS9_9HELO</name>
<keyword evidence="14" id="KW-0539">Nucleus</keyword>
<dbReference type="PANTHER" id="PTHR11139">
    <property type="entry name" value="ATAXIA TELANGIECTASIA MUTATED ATM -RELATED"/>
    <property type="match status" value="1"/>
</dbReference>
<dbReference type="GO" id="GO:0005524">
    <property type="term" value="F:ATP binding"/>
    <property type="evidence" value="ECO:0007669"/>
    <property type="project" value="UniProtKB-KW"/>
</dbReference>
<evidence type="ECO:0000256" key="14">
    <source>
        <dbReference type="ARBA" id="ARBA00023242"/>
    </source>
</evidence>
<dbReference type="GO" id="GO:0006281">
    <property type="term" value="P:DNA repair"/>
    <property type="evidence" value="ECO:0007669"/>
    <property type="project" value="UniProtKB-KW"/>
</dbReference>
<dbReference type="GO" id="GO:0004674">
    <property type="term" value="F:protein serine/threonine kinase activity"/>
    <property type="evidence" value="ECO:0007669"/>
    <property type="project" value="UniProtKB-KW"/>
</dbReference>
<dbReference type="InterPro" id="IPR011009">
    <property type="entry name" value="Kinase-like_dom_sf"/>
</dbReference>
<evidence type="ECO:0000256" key="11">
    <source>
        <dbReference type="ARBA" id="ARBA00022840"/>
    </source>
</evidence>
<feature type="domain" description="FAT" evidence="22">
    <location>
        <begin position="1432"/>
        <end position="2001"/>
    </location>
</feature>
<evidence type="ECO:0000256" key="7">
    <source>
        <dbReference type="ARBA" id="ARBA00022679"/>
    </source>
</evidence>
<dbReference type="InterPro" id="IPR003151">
    <property type="entry name" value="PIK-rel_kinase_FAT"/>
</dbReference>
<dbReference type="GO" id="GO:0005694">
    <property type="term" value="C:chromosome"/>
    <property type="evidence" value="ECO:0007669"/>
    <property type="project" value="TreeGrafter"/>
</dbReference>
<dbReference type="SUPFAM" id="SSF56112">
    <property type="entry name" value="Protein kinase-like (PK-like)"/>
    <property type="match status" value="1"/>
</dbReference>
<dbReference type="GO" id="GO:0000077">
    <property type="term" value="P:DNA damage checkpoint signaling"/>
    <property type="evidence" value="ECO:0007669"/>
    <property type="project" value="TreeGrafter"/>
</dbReference>